<proteinExistence type="predicted"/>
<feature type="region of interest" description="Disordered" evidence="1">
    <location>
        <begin position="1"/>
        <end position="67"/>
    </location>
</feature>
<feature type="compositionally biased region" description="Polar residues" evidence="1">
    <location>
        <begin position="277"/>
        <end position="296"/>
    </location>
</feature>
<keyword evidence="4" id="KW-1185">Reference proteome</keyword>
<comment type="caution">
    <text evidence="3">The sequence shown here is derived from an EMBL/GenBank/DDBJ whole genome shotgun (WGS) entry which is preliminary data.</text>
</comment>
<reference evidence="3" key="1">
    <citation type="submission" date="2021-06" db="EMBL/GenBank/DDBJ databases">
        <authorList>
            <person name="Kallberg Y."/>
            <person name="Tangrot J."/>
            <person name="Rosling A."/>
        </authorList>
    </citation>
    <scope>NUCLEOTIDE SEQUENCE</scope>
    <source>
        <strain evidence="3">UK204</strain>
    </source>
</reference>
<feature type="region of interest" description="Disordered" evidence="1">
    <location>
        <begin position="277"/>
        <end position="307"/>
    </location>
</feature>
<dbReference type="Proteomes" id="UP000789570">
    <property type="component" value="Unassembled WGS sequence"/>
</dbReference>
<feature type="transmembrane region" description="Helical" evidence="2">
    <location>
        <begin position="114"/>
        <end position="136"/>
    </location>
</feature>
<gene>
    <name evidence="3" type="ORF">FCALED_LOCUS11613</name>
</gene>
<evidence type="ECO:0000313" key="4">
    <source>
        <dbReference type="Proteomes" id="UP000789570"/>
    </source>
</evidence>
<sequence>KQPTIGPQPTSSSEPPVQPTSEPPVPQPTYVPPVPQPTYVPPVQPPTNVPPVLQPTSPPPTTQSTEPIVTKAPISQHKGNLGDRCNNNDECLDGFICHENSCNKKNKNSSIKKAAIAGVIIIGASGGLGFIFFMYMKGSQLRKGHKQDYTPSMYSRDSRYSTDEMTNTNSFSNNSMTPRGIPITNHYDNLPPIGNRGFEGPRPGFYNYYNEGENIRQPPSTLQNYNRNHGGLAPARQFLPMNQGGLFPIRSIRGNYGDNDPLRDPNISENETMVISNESDPSIYSQDSSGSGTSLLKNRLIRENQRK</sequence>
<keyword evidence="2" id="KW-1133">Transmembrane helix</keyword>
<evidence type="ECO:0000256" key="1">
    <source>
        <dbReference type="SAM" id="MobiDB-lite"/>
    </source>
</evidence>
<dbReference type="EMBL" id="CAJVPQ010005015">
    <property type="protein sequence ID" value="CAG8662526.1"/>
    <property type="molecule type" value="Genomic_DNA"/>
</dbReference>
<organism evidence="3 4">
    <name type="scientific">Funneliformis caledonium</name>
    <dbReference type="NCBI Taxonomy" id="1117310"/>
    <lineage>
        <taxon>Eukaryota</taxon>
        <taxon>Fungi</taxon>
        <taxon>Fungi incertae sedis</taxon>
        <taxon>Mucoromycota</taxon>
        <taxon>Glomeromycotina</taxon>
        <taxon>Glomeromycetes</taxon>
        <taxon>Glomerales</taxon>
        <taxon>Glomeraceae</taxon>
        <taxon>Funneliformis</taxon>
    </lineage>
</organism>
<feature type="non-terminal residue" evidence="3">
    <location>
        <position position="1"/>
    </location>
</feature>
<protein>
    <submittedName>
        <fullName evidence="3">5305_t:CDS:1</fullName>
    </submittedName>
</protein>
<dbReference type="AlphaFoldDB" id="A0A9N9E3H4"/>
<accession>A0A9N9E3H4</accession>
<keyword evidence="2" id="KW-0812">Transmembrane</keyword>
<feature type="compositionally biased region" description="Pro residues" evidence="1">
    <location>
        <begin position="16"/>
        <end position="61"/>
    </location>
</feature>
<dbReference type="OrthoDB" id="10555911at2759"/>
<keyword evidence="2" id="KW-0472">Membrane</keyword>
<name>A0A9N9E3H4_9GLOM</name>
<evidence type="ECO:0000256" key="2">
    <source>
        <dbReference type="SAM" id="Phobius"/>
    </source>
</evidence>
<evidence type="ECO:0000313" key="3">
    <source>
        <dbReference type="EMBL" id="CAG8662526.1"/>
    </source>
</evidence>